<feature type="transmembrane region" description="Helical" evidence="24">
    <location>
        <begin position="359"/>
        <end position="381"/>
    </location>
</feature>
<comment type="subcellular location">
    <subcellularLocation>
        <location evidence="1">Endoplasmic reticulum membrane</location>
        <topology evidence="1">Multi-pass membrane protein</topology>
    </subcellularLocation>
</comment>
<comment type="caution">
    <text evidence="25">The sequence shown here is derived from an EMBL/GenBank/DDBJ whole genome shotgun (WGS) entry which is preliminary data.</text>
</comment>
<evidence type="ECO:0000256" key="24">
    <source>
        <dbReference type="SAM" id="Phobius"/>
    </source>
</evidence>
<dbReference type="AlphaFoldDB" id="A0A9D3YGL9"/>
<evidence type="ECO:0000256" key="8">
    <source>
        <dbReference type="ARBA" id="ARBA00022824"/>
    </source>
</evidence>
<keyword evidence="13" id="KW-0756">Sterol biosynthesis</keyword>
<dbReference type="GO" id="GO:0047598">
    <property type="term" value="F:7-dehydrocholesterol reductase activity"/>
    <property type="evidence" value="ECO:0007669"/>
    <property type="project" value="UniProtKB-EC"/>
</dbReference>
<keyword evidence="14" id="KW-0443">Lipid metabolism</keyword>
<keyword evidence="8" id="KW-0256">Endoplasmic reticulum</keyword>
<feature type="transmembrane region" description="Helical" evidence="24">
    <location>
        <begin position="329"/>
        <end position="353"/>
    </location>
</feature>
<evidence type="ECO:0000256" key="10">
    <source>
        <dbReference type="ARBA" id="ARBA00022955"/>
    </source>
</evidence>
<keyword evidence="26" id="KW-1185">Reference proteome</keyword>
<dbReference type="InterPro" id="IPR018083">
    <property type="entry name" value="Sterol_reductase_CS"/>
</dbReference>
<keyword evidence="7" id="KW-0152">Cholesterol biosynthesis</keyword>
<comment type="similarity">
    <text evidence="3">Belongs to the ERG4/ERG24 family.</text>
</comment>
<evidence type="ECO:0000256" key="18">
    <source>
        <dbReference type="ARBA" id="ARBA00038851"/>
    </source>
</evidence>
<organism evidence="25 26">
    <name type="scientific">Dreissena polymorpha</name>
    <name type="common">Zebra mussel</name>
    <name type="synonym">Mytilus polymorpha</name>
    <dbReference type="NCBI Taxonomy" id="45954"/>
    <lineage>
        <taxon>Eukaryota</taxon>
        <taxon>Metazoa</taxon>
        <taxon>Spiralia</taxon>
        <taxon>Lophotrochozoa</taxon>
        <taxon>Mollusca</taxon>
        <taxon>Bivalvia</taxon>
        <taxon>Autobranchia</taxon>
        <taxon>Heteroconchia</taxon>
        <taxon>Euheterodonta</taxon>
        <taxon>Imparidentia</taxon>
        <taxon>Neoheterodontei</taxon>
        <taxon>Myida</taxon>
        <taxon>Dreissenoidea</taxon>
        <taxon>Dreissenidae</taxon>
        <taxon>Dreissena</taxon>
    </lineage>
</organism>
<dbReference type="Pfam" id="PF01222">
    <property type="entry name" value="ERG4_ERG24"/>
    <property type="match status" value="1"/>
</dbReference>
<evidence type="ECO:0000256" key="23">
    <source>
        <dbReference type="SAM" id="MobiDB-lite"/>
    </source>
</evidence>
<feature type="transmembrane region" description="Helical" evidence="24">
    <location>
        <begin position="206"/>
        <end position="226"/>
    </location>
</feature>
<keyword evidence="4" id="KW-0444">Lipid biosynthesis</keyword>
<evidence type="ECO:0000256" key="7">
    <source>
        <dbReference type="ARBA" id="ARBA00022778"/>
    </source>
</evidence>
<dbReference type="OrthoDB" id="5326588at2759"/>
<dbReference type="Proteomes" id="UP000828390">
    <property type="component" value="Unassembled WGS sequence"/>
</dbReference>
<evidence type="ECO:0000256" key="15">
    <source>
        <dbReference type="ARBA" id="ARBA00023136"/>
    </source>
</evidence>
<evidence type="ECO:0000256" key="11">
    <source>
        <dbReference type="ARBA" id="ARBA00022989"/>
    </source>
</evidence>
<evidence type="ECO:0000256" key="6">
    <source>
        <dbReference type="ARBA" id="ARBA00022692"/>
    </source>
</evidence>
<accession>A0A9D3YGL9</accession>
<evidence type="ECO:0000256" key="21">
    <source>
        <dbReference type="ARBA" id="ARBA00047795"/>
    </source>
</evidence>
<keyword evidence="16" id="KW-1207">Sterol metabolism</keyword>
<sequence length="502" mass="57276">MKTVLSGCDSTDGKQTHGSDMTGVTTRSKSRTSEKKDVYSKSNGVISNGFHGYKEGYETLEKSGVSRRSVYLFNHFFFPLVMVGLTPQIVMLFWYTNVKFGGSYSALITHFRSHSVFGTLLKMWSELSIINTFTVGVIFGYFAWALFWTVVLPGKEVRGPVTPKGNTPVYKDNGFLHYGVTMAGFAILTTVLKYHGLTPTVVYDRFGELLAFMNVFALCFVFLLYIKGITRPSTSDSGKTGGGFFFDYYWGTELYPRICGIDVKVLTNCRFGMTVWPLMCCIYALKSYELHGFVDSMFVTTILQLTYITKFFTWEAGYMHTIDIILDRAGFYICWGCLCWLPSLYPSVSLYLVSHPVRLGTPLASSILIVGLISVLINYLADLQRQDVRKANGDCLVWGRKPDLIRAKYRIEGGEVRESILLASGWWGLSRHFHYIPEILLSFFWTVTTGFENVLPYTYLIVLVILLTHRSFRDEQKCSLKYGIYWQEYCTKVKHRIIPFLF</sequence>
<evidence type="ECO:0000256" key="3">
    <source>
        <dbReference type="ARBA" id="ARBA00005402"/>
    </source>
</evidence>
<keyword evidence="6 24" id="KW-0812">Transmembrane</keyword>
<keyword evidence="11 24" id="KW-1133">Transmembrane helix</keyword>
<protein>
    <recommendedName>
        <fullName evidence="19">7-dehydrocholesterol reductase</fullName>
        <ecNumber evidence="18">1.3.1.21</ecNumber>
    </recommendedName>
    <alternativeName>
        <fullName evidence="20">Sterol Delta(7)-reductase</fullName>
    </alternativeName>
</protein>
<feature type="transmembrane region" description="Helical" evidence="24">
    <location>
        <begin position="76"/>
        <end position="95"/>
    </location>
</feature>
<evidence type="ECO:0000313" key="25">
    <source>
        <dbReference type="EMBL" id="KAH3698381.1"/>
    </source>
</evidence>
<name>A0A9D3YGL9_DREPO</name>
<reference evidence="25" key="2">
    <citation type="submission" date="2020-11" db="EMBL/GenBank/DDBJ databases">
        <authorList>
            <person name="McCartney M.A."/>
            <person name="Auch B."/>
            <person name="Kono T."/>
            <person name="Mallez S."/>
            <person name="Becker A."/>
            <person name="Gohl D.M."/>
            <person name="Silverstein K.A.T."/>
            <person name="Koren S."/>
            <person name="Bechman K.B."/>
            <person name="Herman A."/>
            <person name="Abrahante J.E."/>
            <person name="Garbe J."/>
        </authorList>
    </citation>
    <scope>NUCLEOTIDE SEQUENCE</scope>
    <source>
        <strain evidence="25">Duluth1</strain>
        <tissue evidence="25">Whole animal</tissue>
    </source>
</reference>
<dbReference type="PROSITE" id="PS01017">
    <property type="entry name" value="STEROL_REDUCT_1"/>
    <property type="match status" value="1"/>
</dbReference>
<evidence type="ECO:0000256" key="22">
    <source>
        <dbReference type="ARBA" id="ARBA00047826"/>
    </source>
</evidence>
<comment type="catalytic activity">
    <reaction evidence="22">
        <text>7-dehydrodesmosterol + NADPH + H(+) = desmosterol + NADP(+)</text>
        <dbReference type="Rhea" id="RHEA:46740"/>
        <dbReference type="ChEBI" id="CHEBI:15378"/>
        <dbReference type="ChEBI" id="CHEBI:17737"/>
        <dbReference type="ChEBI" id="CHEBI:27910"/>
        <dbReference type="ChEBI" id="CHEBI:57783"/>
        <dbReference type="ChEBI" id="CHEBI:58349"/>
    </reaction>
    <physiologicalReaction direction="left-to-right" evidence="22">
        <dbReference type="Rhea" id="RHEA:46741"/>
    </physiologicalReaction>
</comment>
<keyword evidence="9" id="KW-0521">NADP</keyword>
<feature type="transmembrane region" description="Helical" evidence="24">
    <location>
        <begin position="129"/>
        <end position="154"/>
    </location>
</feature>
<dbReference type="PANTHER" id="PTHR21257">
    <property type="entry name" value="DELTA(14)-STEROL REDUCTASE"/>
    <property type="match status" value="1"/>
</dbReference>
<dbReference type="PROSITE" id="PS01018">
    <property type="entry name" value="STEROL_REDUCT_2"/>
    <property type="match status" value="1"/>
</dbReference>
<reference evidence="25" key="1">
    <citation type="journal article" date="2019" name="bioRxiv">
        <title>The Genome of the Zebra Mussel, Dreissena polymorpha: A Resource for Invasive Species Research.</title>
        <authorList>
            <person name="McCartney M.A."/>
            <person name="Auch B."/>
            <person name="Kono T."/>
            <person name="Mallez S."/>
            <person name="Zhang Y."/>
            <person name="Obille A."/>
            <person name="Becker A."/>
            <person name="Abrahante J.E."/>
            <person name="Garbe J."/>
            <person name="Badalamenti J.P."/>
            <person name="Herman A."/>
            <person name="Mangelson H."/>
            <person name="Liachko I."/>
            <person name="Sullivan S."/>
            <person name="Sone E.D."/>
            <person name="Koren S."/>
            <person name="Silverstein K.A.T."/>
            <person name="Beckman K.B."/>
            <person name="Gohl D.M."/>
        </authorList>
    </citation>
    <scope>NUCLEOTIDE SEQUENCE</scope>
    <source>
        <strain evidence="25">Duluth1</strain>
        <tissue evidence="25">Whole animal</tissue>
    </source>
</reference>
<keyword evidence="10" id="KW-0752">Steroid biosynthesis</keyword>
<dbReference type="GO" id="GO:0016132">
    <property type="term" value="P:brassinosteroid biosynthetic process"/>
    <property type="evidence" value="ECO:0007669"/>
    <property type="project" value="TreeGrafter"/>
</dbReference>
<dbReference type="EMBL" id="JAIWYP010000016">
    <property type="protein sequence ID" value="KAH3698381.1"/>
    <property type="molecule type" value="Genomic_DNA"/>
</dbReference>
<evidence type="ECO:0000256" key="17">
    <source>
        <dbReference type="ARBA" id="ARBA00023221"/>
    </source>
</evidence>
<evidence type="ECO:0000256" key="13">
    <source>
        <dbReference type="ARBA" id="ARBA00023011"/>
    </source>
</evidence>
<keyword evidence="17" id="KW-0753">Steroid metabolism</keyword>
<evidence type="ECO:0000256" key="19">
    <source>
        <dbReference type="ARBA" id="ARBA00039984"/>
    </source>
</evidence>
<keyword evidence="15 24" id="KW-0472">Membrane</keyword>
<dbReference type="GO" id="GO:0006695">
    <property type="term" value="P:cholesterol biosynthetic process"/>
    <property type="evidence" value="ECO:0007669"/>
    <property type="project" value="UniProtKB-KW"/>
</dbReference>
<keyword evidence="12" id="KW-0560">Oxidoreductase</keyword>
<feature type="compositionally biased region" description="Polar residues" evidence="23">
    <location>
        <begin position="18"/>
        <end position="27"/>
    </location>
</feature>
<evidence type="ECO:0000256" key="20">
    <source>
        <dbReference type="ARBA" id="ARBA00042688"/>
    </source>
</evidence>
<evidence type="ECO:0000256" key="2">
    <source>
        <dbReference type="ARBA" id="ARBA00004770"/>
    </source>
</evidence>
<feature type="region of interest" description="Disordered" evidence="23">
    <location>
        <begin position="1"/>
        <end position="39"/>
    </location>
</feature>
<evidence type="ECO:0000256" key="1">
    <source>
        <dbReference type="ARBA" id="ARBA00004477"/>
    </source>
</evidence>
<evidence type="ECO:0000256" key="14">
    <source>
        <dbReference type="ARBA" id="ARBA00023098"/>
    </source>
</evidence>
<comment type="catalytic activity">
    <reaction evidence="21">
        <text>cholesterol + NADP(+) = 7-dehydrocholesterol + NADPH + H(+)</text>
        <dbReference type="Rhea" id="RHEA:23984"/>
        <dbReference type="ChEBI" id="CHEBI:15378"/>
        <dbReference type="ChEBI" id="CHEBI:16113"/>
        <dbReference type="ChEBI" id="CHEBI:17759"/>
        <dbReference type="ChEBI" id="CHEBI:57783"/>
        <dbReference type="ChEBI" id="CHEBI:58349"/>
        <dbReference type="EC" id="1.3.1.21"/>
    </reaction>
    <physiologicalReaction direction="right-to-left" evidence="21">
        <dbReference type="Rhea" id="RHEA:23986"/>
    </physiologicalReaction>
</comment>
<evidence type="ECO:0000256" key="16">
    <source>
        <dbReference type="ARBA" id="ARBA00023166"/>
    </source>
</evidence>
<dbReference type="InterPro" id="IPR001171">
    <property type="entry name" value="ERG24_DHCR-like"/>
</dbReference>
<dbReference type="FunFam" id="1.20.120.1630:FF:000006">
    <property type="entry name" value="Putative 7-dehydrocholesterol reductase"/>
    <property type="match status" value="1"/>
</dbReference>
<comment type="pathway">
    <text evidence="2">Steroid biosynthesis; cholesterol biosynthesis.</text>
</comment>
<evidence type="ECO:0000256" key="9">
    <source>
        <dbReference type="ARBA" id="ARBA00022857"/>
    </source>
</evidence>
<evidence type="ECO:0000256" key="4">
    <source>
        <dbReference type="ARBA" id="ARBA00022516"/>
    </source>
</evidence>
<evidence type="ECO:0000313" key="26">
    <source>
        <dbReference type="Proteomes" id="UP000828390"/>
    </source>
</evidence>
<gene>
    <name evidence="25" type="ORF">DPMN_085901</name>
</gene>
<dbReference type="EC" id="1.3.1.21" evidence="18"/>
<proteinExistence type="inferred from homology"/>
<evidence type="ECO:0000256" key="5">
    <source>
        <dbReference type="ARBA" id="ARBA00022548"/>
    </source>
</evidence>
<dbReference type="Gene3D" id="1.20.120.1630">
    <property type="match status" value="1"/>
</dbReference>
<evidence type="ECO:0000256" key="12">
    <source>
        <dbReference type="ARBA" id="ARBA00023002"/>
    </source>
</evidence>
<keyword evidence="5" id="KW-0153">Cholesterol metabolism</keyword>
<dbReference type="PANTHER" id="PTHR21257:SF38">
    <property type="entry name" value="7-DEHYDROCHOLESTEROL REDUCTASE"/>
    <property type="match status" value="1"/>
</dbReference>
<dbReference type="GO" id="GO:0005789">
    <property type="term" value="C:endoplasmic reticulum membrane"/>
    <property type="evidence" value="ECO:0007669"/>
    <property type="project" value="UniProtKB-SubCell"/>
</dbReference>
<feature type="transmembrane region" description="Helical" evidence="24">
    <location>
        <begin position="175"/>
        <end position="194"/>
    </location>
</feature>